<proteinExistence type="predicted"/>
<reference evidence="2" key="1">
    <citation type="submission" date="2020-10" db="EMBL/GenBank/DDBJ databases">
        <authorList>
            <person name="Han B."/>
            <person name="Lu T."/>
            <person name="Zhao Q."/>
            <person name="Huang X."/>
            <person name="Zhao Y."/>
        </authorList>
    </citation>
    <scope>NUCLEOTIDE SEQUENCE</scope>
</reference>
<keyword evidence="3" id="KW-1185">Reference proteome</keyword>
<dbReference type="Proteomes" id="UP000604825">
    <property type="component" value="Unassembled WGS sequence"/>
</dbReference>
<evidence type="ECO:0000256" key="1">
    <source>
        <dbReference type="SAM" id="MobiDB-lite"/>
    </source>
</evidence>
<organism evidence="2 3">
    <name type="scientific">Miscanthus lutarioriparius</name>
    <dbReference type="NCBI Taxonomy" id="422564"/>
    <lineage>
        <taxon>Eukaryota</taxon>
        <taxon>Viridiplantae</taxon>
        <taxon>Streptophyta</taxon>
        <taxon>Embryophyta</taxon>
        <taxon>Tracheophyta</taxon>
        <taxon>Spermatophyta</taxon>
        <taxon>Magnoliopsida</taxon>
        <taxon>Liliopsida</taxon>
        <taxon>Poales</taxon>
        <taxon>Poaceae</taxon>
        <taxon>PACMAD clade</taxon>
        <taxon>Panicoideae</taxon>
        <taxon>Andropogonodae</taxon>
        <taxon>Andropogoneae</taxon>
        <taxon>Saccharinae</taxon>
        <taxon>Miscanthus</taxon>
    </lineage>
</organism>
<feature type="compositionally biased region" description="Acidic residues" evidence="1">
    <location>
        <begin position="51"/>
        <end position="67"/>
    </location>
</feature>
<comment type="caution">
    <text evidence="2">The sequence shown here is derived from an EMBL/GenBank/DDBJ whole genome shotgun (WGS) entry which is preliminary data.</text>
</comment>
<gene>
    <name evidence="2" type="ORF">NCGR_LOCUS47396</name>
</gene>
<feature type="compositionally biased region" description="Basic and acidic residues" evidence="1">
    <location>
        <begin position="68"/>
        <end position="80"/>
    </location>
</feature>
<evidence type="ECO:0000313" key="3">
    <source>
        <dbReference type="Proteomes" id="UP000604825"/>
    </source>
</evidence>
<evidence type="ECO:0000313" key="2">
    <source>
        <dbReference type="EMBL" id="CAD6264091.1"/>
    </source>
</evidence>
<feature type="region of interest" description="Disordered" evidence="1">
    <location>
        <begin position="1"/>
        <end position="132"/>
    </location>
</feature>
<accession>A0A811R339</accession>
<feature type="compositionally biased region" description="Acidic residues" evidence="1">
    <location>
        <begin position="81"/>
        <end position="101"/>
    </location>
</feature>
<name>A0A811R339_9POAL</name>
<protein>
    <submittedName>
        <fullName evidence="2">Uncharacterized protein</fullName>
    </submittedName>
</protein>
<dbReference type="AlphaFoldDB" id="A0A811R339"/>
<dbReference type="EMBL" id="CAJGYO010000012">
    <property type="protein sequence ID" value="CAD6264091.1"/>
    <property type="molecule type" value="Genomic_DNA"/>
</dbReference>
<sequence length="132" mass="14804">MLREFKHTFVRRTKARLESNPDAEDTTEGAASPLIPPAAQEVVVTARDTNEEGDTSTESDHIDDDDYVIQHRPDKGLAKPEDEDNSDHDDDANDYEEEVETDLGGTQRTQDDITPLRLSSLESHMDLPIGQR</sequence>